<evidence type="ECO:0000256" key="5">
    <source>
        <dbReference type="ARBA" id="ARBA00023274"/>
    </source>
</evidence>
<keyword evidence="5" id="KW-0687">Ribonucleoprotein</keyword>
<accession>A0A645AN28</accession>
<dbReference type="SUPFAM" id="SSF50447">
    <property type="entry name" value="Translation proteins"/>
    <property type="match status" value="1"/>
</dbReference>
<dbReference type="GO" id="GO:0003735">
    <property type="term" value="F:structural constituent of ribosome"/>
    <property type="evidence" value="ECO:0007669"/>
    <property type="project" value="InterPro"/>
</dbReference>
<reference evidence="6" key="1">
    <citation type="submission" date="2019-08" db="EMBL/GenBank/DDBJ databases">
        <authorList>
            <person name="Kucharzyk K."/>
            <person name="Murdoch R.W."/>
            <person name="Higgins S."/>
            <person name="Loffler F."/>
        </authorList>
    </citation>
    <scope>NUCLEOTIDE SEQUENCE</scope>
</reference>
<evidence type="ECO:0000313" key="6">
    <source>
        <dbReference type="EMBL" id="MPM54168.1"/>
    </source>
</evidence>
<dbReference type="GO" id="GO:0006412">
    <property type="term" value="P:translation"/>
    <property type="evidence" value="ECO:0007669"/>
    <property type="project" value="InterPro"/>
</dbReference>
<evidence type="ECO:0000256" key="4">
    <source>
        <dbReference type="ARBA" id="ARBA00022980"/>
    </source>
</evidence>
<dbReference type="Pfam" id="PF00297">
    <property type="entry name" value="Ribosomal_L3"/>
    <property type="match status" value="1"/>
</dbReference>
<sequence length="196" mass="21316">MTQVFDAQGRLTPVTVIKIEGNVVVTERTEEKNGYEATVLGTGDKKKSTITKPYAGQFKEVCEPKQHVIEFRDYEKEVKVGEVLGVDIFKDISFVDVTGTSKGKGYAGGMKRHGFGGGRATHGSKFHRDIGGTAMSSTPARTFKGTRMAGHMGNERTTVQNLKVVRVDEEMQVLMVKGAIPGPAQSVVIVKKAIKK</sequence>
<dbReference type="EMBL" id="VSSQ01014681">
    <property type="protein sequence ID" value="MPM54168.1"/>
    <property type="molecule type" value="Genomic_DNA"/>
</dbReference>
<dbReference type="InterPro" id="IPR009000">
    <property type="entry name" value="Transl_B-barrel_sf"/>
</dbReference>
<evidence type="ECO:0000256" key="1">
    <source>
        <dbReference type="ARBA" id="ARBA00006540"/>
    </source>
</evidence>
<dbReference type="GO" id="GO:0022625">
    <property type="term" value="C:cytosolic large ribosomal subunit"/>
    <property type="evidence" value="ECO:0007669"/>
    <property type="project" value="TreeGrafter"/>
</dbReference>
<dbReference type="InterPro" id="IPR019926">
    <property type="entry name" value="Ribosomal_uL3_CS"/>
</dbReference>
<comment type="similarity">
    <text evidence="1">Belongs to the universal ribosomal protein uL3 family.</text>
</comment>
<protein>
    <submittedName>
        <fullName evidence="6">50S ribosomal protein L3</fullName>
    </submittedName>
</protein>
<dbReference type="GO" id="GO:0019843">
    <property type="term" value="F:rRNA binding"/>
    <property type="evidence" value="ECO:0007669"/>
    <property type="project" value="UniProtKB-KW"/>
</dbReference>
<dbReference type="PANTHER" id="PTHR11229">
    <property type="entry name" value="50S RIBOSOMAL PROTEIN L3"/>
    <property type="match status" value="1"/>
</dbReference>
<dbReference type="FunFam" id="2.40.30.10:FF:000004">
    <property type="entry name" value="50S ribosomal protein L3"/>
    <property type="match status" value="1"/>
</dbReference>
<dbReference type="PROSITE" id="PS00474">
    <property type="entry name" value="RIBOSOMAL_L3"/>
    <property type="match status" value="1"/>
</dbReference>
<gene>
    <name evidence="6" type="primary">rplC_30</name>
    <name evidence="6" type="ORF">SDC9_100941</name>
</gene>
<dbReference type="InterPro" id="IPR000597">
    <property type="entry name" value="Ribosomal_uL3"/>
</dbReference>
<keyword evidence="4 6" id="KW-0689">Ribosomal protein</keyword>
<dbReference type="NCBIfam" id="TIGR03625">
    <property type="entry name" value="L3_bact"/>
    <property type="match status" value="1"/>
</dbReference>
<dbReference type="Gene3D" id="3.30.160.810">
    <property type="match status" value="1"/>
</dbReference>
<dbReference type="HAMAP" id="MF_01325_B">
    <property type="entry name" value="Ribosomal_uL3_B"/>
    <property type="match status" value="1"/>
</dbReference>
<organism evidence="6">
    <name type="scientific">bioreactor metagenome</name>
    <dbReference type="NCBI Taxonomy" id="1076179"/>
    <lineage>
        <taxon>unclassified sequences</taxon>
        <taxon>metagenomes</taxon>
        <taxon>ecological metagenomes</taxon>
    </lineage>
</organism>
<comment type="caution">
    <text evidence="6">The sequence shown here is derived from an EMBL/GenBank/DDBJ whole genome shotgun (WGS) entry which is preliminary data.</text>
</comment>
<name>A0A645AN28_9ZZZZ</name>
<evidence type="ECO:0000256" key="2">
    <source>
        <dbReference type="ARBA" id="ARBA00022730"/>
    </source>
</evidence>
<evidence type="ECO:0000256" key="3">
    <source>
        <dbReference type="ARBA" id="ARBA00022884"/>
    </source>
</evidence>
<dbReference type="InterPro" id="IPR019927">
    <property type="entry name" value="Ribosomal_uL3_bac/org-type"/>
</dbReference>
<keyword evidence="3" id="KW-0694">RNA-binding</keyword>
<keyword evidence="2" id="KW-0699">rRNA-binding</keyword>
<dbReference type="AlphaFoldDB" id="A0A645AN28"/>
<dbReference type="PANTHER" id="PTHR11229:SF16">
    <property type="entry name" value="LARGE RIBOSOMAL SUBUNIT PROTEIN UL3C"/>
    <property type="match status" value="1"/>
</dbReference>
<proteinExistence type="inferred from homology"/>
<dbReference type="Gene3D" id="2.40.30.10">
    <property type="entry name" value="Translation factors"/>
    <property type="match status" value="1"/>
</dbReference>